<accession>A0ABQ7YMY9</accession>
<dbReference type="Proteomes" id="UP000824890">
    <property type="component" value="Unassembled WGS sequence"/>
</dbReference>
<gene>
    <name evidence="1" type="ORF">HID58_076578</name>
</gene>
<evidence type="ECO:0000313" key="2">
    <source>
        <dbReference type="Proteomes" id="UP000824890"/>
    </source>
</evidence>
<feature type="non-terminal residue" evidence="1">
    <location>
        <position position="64"/>
    </location>
</feature>
<proteinExistence type="predicted"/>
<name>A0ABQ7YMY9_BRANA</name>
<dbReference type="EMBL" id="JAGKQM010000017">
    <property type="protein sequence ID" value="KAH0869556.1"/>
    <property type="molecule type" value="Genomic_DNA"/>
</dbReference>
<keyword evidence="2" id="KW-1185">Reference proteome</keyword>
<evidence type="ECO:0000313" key="1">
    <source>
        <dbReference type="EMBL" id="KAH0869556.1"/>
    </source>
</evidence>
<protein>
    <submittedName>
        <fullName evidence="1">Uncharacterized protein</fullName>
    </submittedName>
</protein>
<organism evidence="1 2">
    <name type="scientific">Brassica napus</name>
    <name type="common">Rape</name>
    <dbReference type="NCBI Taxonomy" id="3708"/>
    <lineage>
        <taxon>Eukaryota</taxon>
        <taxon>Viridiplantae</taxon>
        <taxon>Streptophyta</taxon>
        <taxon>Embryophyta</taxon>
        <taxon>Tracheophyta</taxon>
        <taxon>Spermatophyta</taxon>
        <taxon>Magnoliopsida</taxon>
        <taxon>eudicotyledons</taxon>
        <taxon>Gunneridae</taxon>
        <taxon>Pentapetalae</taxon>
        <taxon>rosids</taxon>
        <taxon>malvids</taxon>
        <taxon>Brassicales</taxon>
        <taxon>Brassicaceae</taxon>
        <taxon>Brassiceae</taxon>
        <taxon>Brassica</taxon>
    </lineage>
</organism>
<comment type="caution">
    <text evidence="1">The sequence shown here is derived from an EMBL/GenBank/DDBJ whole genome shotgun (WGS) entry which is preliminary data.</text>
</comment>
<sequence>HRFSPRAISKAIKRKPYRDRVPLFSSPVISPITTNLVSHSCRRFKLTIRFLFSNLKSRLPNSAA</sequence>
<reference evidence="1 2" key="1">
    <citation type="submission" date="2021-05" db="EMBL/GenBank/DDBJ databases">
        <title>Genome Assembly of Synthetic Allotetraploid Brassica napus Reveals Homoeologous Exchanges between Subgenomes.</title>
        <authorList>
            <person name="Davis J.T."/>
        </authorList>
    </citation>
    <scope>NUCLEOTIDE SEQUENCE [LARGE SCALE GENOMIC DNA]</scope>
    <source>
        <strain evidence="2">cv. Da-Ae</strain>
        <tissue evidence="1">Seedling</tissue>
    </source>
</reference>
<feature type="non-terminal residue" evidence="1">
    <location>
        <position position="1"/>
    </location>
</feature>